<dbReference type="SUPFAM" id="SSF53822">
    <property type="entry name" value="Periplasmic binding protein-like I"/>
    <property type="match status" value="1"/>
</dbReference>
<dbReference type="Pfam" id="PF13407">
    <property type="entry name" value="Peripla_BP_4"/>
    <property type="match status" value="1"/>
</dbReference>
<dbReference type="RefSeq" id="WP_096099708.1">
    <property type="nucleotide sequence ID" value="NZ_NSKO01000202.1"/>
</dbReference>
<evidence type="ECO:0000256" key="2">
    <source>
        <dbReference type="ARBA" id="ARBA00023015"/>
    </source>
</evidence>
<keyword evidence="4" id="KW-0804">Transcription</keyword>
<protein>
    <submittedName>
        <fullName evidence="5">Ybl117</fullName>
    </submittedName>
</protein>
<name>A0A485JAP5_ECOLX</name>
<dbReference type="CDD" id="cd06274">
    <property type="entry name" value="PBP1_FruR"/>
    <property type="match status" value="1"/>
</dbReference>
<dbReference type="GO" id="GO:0055085">
    <property type="term" value="P:transmembrane transport"/>
    <property type="evidence" value="ECO:0007669"/>
    <property type="project" value="UniProtKB-ARBA"/>
</dbReference>
<dbReference type="PANTHER" id="PTHR30146">
    <property type="entry name" value="LACI-RELATED TRANSCRIPTIONAL REPRESSOR"/>
    <property type="match status" value="1"/>
</dbReference>
<keyword evidence="2" id="KW-0805">Transcription regulation</keyword>
<evidence type="ECO:0000256" key="3">
    <source>
        <dbReference type="ARBA" id="ARBA00023125"/>
    </source>
</evidence>
<dbReference type="Proteomes" id="UP000358010">
    <property type="component" value="Unassembled WGS sequence"/>
</dbReference>
<dbReference type="AlphaFoldDB" id="A0A485JAP5"/>
<dbReference type="GO" id="GO:0000976">
    <property type="term" value="F:transcription cis-regulatory region binding"/>
    <property type="evidence" value="ECO:0007669"/>
    <property type="project" value="TreeGrafter"/>
</dbReference>
<dbReference type="Gene3D" id="3.40.50.2300">
    <property type="match status" value="2"/>
</dbReference>
<dbReference type="CDD" id="cd01392">
    <property type="entry name" value="HTH_LacI"/>
    <property type="match status" value="1"/>
</dbReference>
<dbReference type="InterPro" id="IPR010982">
    <property type="entry name" value="Lambda_DNA-bd_dom_sf"/>
</dbReference>
<keyword evidence="3" id="KW-0238">DNA-binding</keyword>
<reference evidence="5 6" key="1">
    <citation type="submission" date="2019-03" db="EMBL/GenBank/DDBJ databases">
        <authorList>
            <consortium name="Pathogen Informatics"/>
        </authorList>
    </citation>
    <scope>NUCLEOTIDE SEQUENCE [LARGE SCALE GENOMIC DNA]</scope>
    <source>
        <strain evidence="5 6">NCTC10974</strain>
    </source>
</reference>
<evidence type="ECO:0000313" key="5">
    <source>
        <dbReference type="EMBL" id="VFT67811.1"/>
    </source>
</evidence>
<accession>A0A485JAP5</accession>
<dbReference type="GO" id="GO:0003700">
    <property type="term" value="F:DNA-binding transcription factor activity"/>
    <property type="evidence" value="ECO:0007669"/>
    <property type="project" value="TreeGrafter"/>
</dbReference>
<keyword evidence="1" id="KW-0678">Repressor</keyword>
<dbReference type="InterPro" id="IPR025997">
    <property type="entry name" value="SBP_2_dom"/>
</dbReference>
<evidence type="ECO:0000256" key="1">
    <source>
        <dbReference type="ARBA" id="ARBA00022491"/>
    </source>
</evidence>
<dbReference type="PANTHER" id="PTHR30146:SF45">
    <property type="entry name" value="CATABOLITE REPRESSOR_ACTIVATOR"/>
    <property type="match status" value="1"/>
</dbReference>
<dbReference type="InterPro" id="IPR000843">
    <property type="entry name" value="HTH_LacI"/>
</dbReference>
<evidence type="ECO:0000313" key="6">
    <source>
        <dbReference type="Proteomes" id="UP000358010"/>
    </source>
</evidence>
<dbReference type="SUPFAM" id="SSF47413">
    <property type="entry name" value="lambda repressor-like DNA-binding domains"/>
    <property type="match status" value="1"/>
</dbReference>
<evidence type="ECO:0000256" key="4">
    <source>
        <dbReference type="ARBA" id="ARBA00023163"/>
    </source>
</evidence>
<gene>
    <name evidence="5" type="primary">ybl117</name>
    <name evidence="5" type="ORF">NCTC10974_01268</name>
</gene>
<proteinExistence type="predicted"/>
<dbReference type="Gene3D" id="1.10.260.40">
    <property type="entry name" value="lambda repressor-like DNA-binding domains"/>
    <property type="match status" value="1"/>
</dbReference>
<organism evidence="5 6">
    <name type="scientific">Escherichia coli</name>
    <dbReference type="NCBI Taxonomy" id="562"/>
    <lineage>
        <taxon>Bacteria</taxon>
        <taxon>Pseudomonadati</taxon>
        <taxon>Pseudomonadota</taxon>
        <taxon>Gammaproteobacteria</taxon>
        <taxon>Enterobacterales</taxon>
        <taxon>Enterobacteriaceae</taxon>
        <taxon>Escherichia</taxon>
    </lineage>
</organism>
<dbReference type="SMART" id="SM00354">
    <property type="entry name" value="HTH_LACI"/>
    <property type="match status" value="1"/>
</dbReference>
<dbReference type="InterPro" id="IPR028082">
    <property type="entry name" value="Peripla_BP_I"/>
</dbReference>
<dbReference type="EMBL" id="CAADJZ010000001">
    <property type="protein sequence ID" value="VFT67811.1"/>
    <property type="molecule type" value="Genomic_DNA"/>
</dbReference>
<dbReference type="PROSITE" id="PS50932">
    <property type="entry name" value="HTH_LACI_2"/>
    <property type="match status" value="1"/>
</dbReference>
<sequence>MAKTVEQIASDLNLSVTTVRLVLNGKAEQYRISVKTQTRINEYVERYGYIINHSARSLKLNKTDTLGLIVPNISNVFFATLAEKLEQRCRRSGYQLTISCTYDDVDYENKLTKAFIARNVDGLFIVPSTLENQQHHLRKIRKPMVLLDRDFKYTDNALVESNNISGGEKLTQNILEAGQAPVWFLLGDAGLPSISDRLTGYLNALAKKGITHRDWVREGPVNTPEGGYVIMEKLIEEQGCPQAFIASSLPVLEGAVRAIRDRLGAVPPEINIGTFDEHPMLGFLANNVWSMQQDENAWAEKAFEMMLSAIEERPVKKTVKVEMKLIKRIRKNNNRQKISGY</sequence>